<name>A0A6F8Z2K5_STRVO</name>
<keyword evidence="3" id="KW-0233">DNA recombination</keyword>
<dbReference type="PROSITE" id="PS51898">
    <property type="entry name" value="TYR_RECOMBINASE"/>
    <property type="match status" value="1"/>
</dbReference>
<comment type="similarity">
    <text evidence="1">Belongs to the 'phage' integrase family.</text>
</comment>
<evidence type="ECO:0000256" key="1">
    <source>
        <dbReference type="ARBA" id="ARBA00008857"/>
    </source>
</evidence>
<dbReference type="InterPro" id="IPR013762">
    <property type="entry name" value="Integrase-like_cat_sf"/>
</dbReference>
<feature type="domain" description="Tyr recombinase" evidence="5">
    <location>
        <begin position="293"/>
        <end position="493"/>
    </location>
</feature>
<dbReference type="PANTHER" id="PTHR30349">
    <property type="entry name" value="PHAGE INTEGRASE-RELATED"/>
    <property type="match status" value="1"/>
</dbReference>
<reference evidence="6" key="1">
    <citation type="submission" date="2020-03" db="EMBL/GenBank/DDBJ databases">
        <title>Biosynthetic gene cluster for putative Q6402A.</title>
        <authorList>
            <person name="Maruyama C."/>
        </authorList>
    </citation>
    <scope>NUCLEOTIDE SEQUENCE</scope>
    <source>
        <strain evidence="6">4521-SVS3</strain>
    </source>
</reference>
<dbReference type="Gene3D" id="1.10.443.10">
    <property type="entry name" value="Intergrase catalytic core"/>
    <property type="match status" value="1"/>
</dbReference>
<protein>
    <submittedName>
        <fullName evidence="6">Site-specific integrase</fullName>
    </submittedName>
</protein>
<dbReference type="InterPro" id="IPR050090">
    <property type="entry name" value="Tyrosine_recombinase_XerCD"/>
</dbReference>
<evidence type="ECO:0000259" key="5">
    <source>
        <dbReference type="PROSITE" id="PS51898"/>
    </source>
</evidence>
<sequence length="524" mass="58318">MKGSTYRRCYCRDANGKSLGKVCQQLTSRRHGVYAVRQELPARADGTRRSFSRAGYATAKEAQDVLDKVRALLALPDGNDVDGQTRIGALLENVSKDKEAPLPDLEQTRRRFRAGQPLTAQLTVGDWLDEWLEGKRRQKTTLNGYASHIRVHLRPRIGHLLLDRLNVGHLVEMFDSIADDNETIEAENAERREQQQRATWGKRSRPPASETAQLAAERAKLAEMPPYRRITGAATQQRIRATLRAALNGAISQQLLTFNPAAHVELESGKRPKTLLWTDEHVARWRETGEAPSAVMVWTPAQVGAFLDHAEGDRLYALFHLIAFRGLRRGEAVGQSWADIDLEKGLLRVSMTSVQDGWTPIESTPKTEGSAAVVALGPATTEVLREHRARQLAERDKRTEKRLPWTDTGKAFVQEDGTWLHPEKVSDVFRRLCREADLPPINLRDLRHVAATLIHAGGGDIHTIKETLRHGTIQLTSDTYTSLLPQVDMEAAKNAEAQVPPVPGVAGPCARPLTQRSRKSPSNG</sequence>
<evidence type="ECO:0000313" key="6">
    <source>
        <dbReference type="EMBL" id="BCD33708.1"/>
    </source>
</evidence>
<dbReference type="Gene3D" id="1.10.150.130">
    <property type="match status" value="1"/>
</dbReference>
<dbReference type="PANTHER" id="PTHR30349:SF41">
    <property type="entry name" value="INTEGRASE_RECOMBINASE PROTEIN MJ0367-RELATED"/>
    <property type="match status" value="1"/>
</dbReference>
<accession>A0A6F8Z2K5</accession>
<dbReference type="GO" id="GO:0015074">
    <property type="term" value="P:DNA integration"/>
    <property type="evidence" value="ECO:0007669"/>
    <property type="project" value="InterPro"/>
</dbReference>
<keyword evidence="2" id="KW-0238">DNA-binding</keyword>
<dbReference type="InterPro" id="IPR002104">
    <property type="entry name" value="Integrase_catalytic"/>
</dbReference>
<feature type="region of interest" description="Disordered" evidence="4">
    <location>
        <begin position="189"/>
        <end position="209"/>
    </location>
</feature>
<evidence type="ECO:0000256" key="4">
    <source>
        <dbReference type="SAM" id="MobiDB-lite"/>
    </source>
</evidence>
<dbReference type="AlphaFoldDB" id="A0A6F8Z2K5"/>
<dbReference type="GO" id="GO:0003677">
    <property type="term" value="F:DNA binding"/>
    <property type="evidence" value="ECO:0007669"/>
    <property type="project" value="UniProtKB-KW"/>
</dbReference>
<dbReference type="EMBL" id="LC535008">
    <property type="protein sequence ID" value="BCD33708.1"/>
    <property type="molecule type" value="Genomic_DNA"/>
</dbReference>
<dbReference type="SUPFAM" id="SSF56349">
    <property type="entry name" value="DNA breaking-rejoining enzymes"/>
    <property type="match status" value="1"/>
</dbReference>
<feature type="region of interest" description="Disordered" evidence="4">
    <location>
        <begin position="495"/>
        <end position="524"/>
    </location>
</feature>
<organism evidence="6">
    <name type="scientific">Streptomyces violaceusniger</name>
    <dbReference type="NCBI Taxonomy" id="68280"/>
    <lineage>
        <taxon>Bacteria</taxon>
        <taxon>Bacillati</taxon>
        <taxon>Actinomycetota</taxon>
        <taxon>Actinomycetes</taxon>
        <taxon>Kitasatosporales</taxon>
        <taxon>Streptomycetaceae</taxon>
        <taxon>Streptomyces</taxon>
        <taxon>Streptomyces violaceusniger group</taxon>
    </lineage>
</organism>
<dbReference type="CDD" id="cd01189">
    <property type="entry name" value="INT_ICEBs1_C_like"/>
    <property type="match status" value="1"/>
</dbReference>
<evidence type="ECO:0000256" key="3">
    <source>
        <dbReference type="ARBA" id="ARBA00023172"/>
    </source>
</evidence>
<dbReference type="Pfam" id="PF00589">
    <property type="entry name" value="Phage_integrase"/>
    <property type="match status" value="1"/>
</dbReference>
<evidence type="ECO:0000256" key="2">
    <source>
        <dbReference type="ARBA" id="ARBA00023125"/>
    </source>
</evidence>
<dbReference type="InterPro" id="IPR010998">
    <property type="entry name" value="Integrase_recombinase_N"/>
</dbReference>
<proteinExistence type="inferred from homology"/>
<dbReference type="InterPro" id="IPR011010">
    <property type="entry name" value="DNA_brk_join_enz"/>
</dbReference>
<gene>
    <name evidence="6" type="primary">orf40</name>
</gene>
<dbReference type="GO" id="GO:0006310">
    <property type="term" value="P:DNA recombination"/>
    <property type="evidence" value="ECO:0007669"/>
    <property type="project" value="UniProtKB-KW"/>
</dbReference>